<protein>
    <recommendedName>
        <fullName evidence="3">Transglutaminase-like domain-containing protein</fullName>
    </recommendedName>
</protein>
<dbReference type="Pfam" id="PF11992">
    <property type="entry name" value="TgpA_N"/>
    <property type="match status" value="1"/>
</dbReference>
<feature type="domain" description="Transglutaminase-like" evidence="3">
    <location>
        <begin position="459"/>
        <end position="529"/>
    </location>
</feature>
<evidence type="ECO:0000313" key="4">
    <source>
        <dbReference type="EMBL" id="GAA4695970.1"/>
    </source>
</evidence>
<dbReference type="SMART" id="SM00460">
    <property type="entry name" value="TGc"/>
    <property type="match status" value="1"/>
</dbReference>
<dbReference type="Pfam" id="PF01841">
    <property type="entry name" value="Transglut_core"/>
    <property type="match status" value="1"/>
</dbReference>
<sequence>MTTTAPPPPAPLTRQDSPEPATPSRARRALLLTWPTALLLLGSVPLAAAWSSWTVVLLTALAAVLPLLVLRGVLSLGVSRWAAASVLALLLVLAAYLMTSAADLGLSQTVRDVVPRLLTSPRPYALAPDLLAGPLLLTALVSLLVGLRVESRHRVEPLAGAALLYTAGLLLAGGRADGLGLVAVLLLVVALLGWVLLDEHSEPVRPRLVVAAPLAVAGVGLLAASATLAVQRPFEPRDLVDPPVLEVAASNPLTGLGAWAENPDAPLLRVRGPEVPLRLVTLDTYDGRQWTAATRVAPLGTGAPPGAVLPEGTQRRQAAVEVELDGLGGNWLPTPGSPSSVSDREALVDPGTGSMYRPDADDGLVYEVEGSFDAPDEDRLASAAVPPLEEVARWTRLPERLPEGLVAYARQVASGATTPYEQAVEIEQQIRSDYALSARAISGSALWRLETFLVGQPGESGARIGTSEQFASAFAVVARYQGLPTRVVVGFRPGEPQEDGSRMVTGRDAFAWPEVYFDQLGWVPFSPTPDDDTFRRDPPQGAEQQPDTQPPDQPTDAPTPTPADGAGDDGDGDPGAAGGASAAGSGGGVDLPPTWVLATAGPALALAVVALLLLALRALRRARQRRRGAVGAWAQVRDGLVLAGVRVAPHETATAVGHLLDTRLGGVGAVRLASRAERQAFAPGGGAGDGAGDAGADSELRAETSGVLRGLRGLVPPWRRWWWHLDPRVLVRR</sequence>
<feature type="compositionally biased region" description="Pro residues" evidence="1">
    <location>
        <begin position="1"/>
        <end position="11"/>
    </location>
</feature>
<evidence type="ECO:0000313" key="5">
    <source>
        <dbReference type="Proteomes" id="UP001500621"/>
    </source>
</evidence>
<evidence type="ECO:0000259" key="3">
    <source>
        <dbReference type="SMART" id="SM00460"/>
    </source>
</evidence>
<feature type="transmembrane region" description="Helical" evidence="2">
    <location>
        <begin position="157"/>
        <end position="173"/>
    </location>
</feature>
<gene>
    <name evidence="4" type="ORF">GCM10023226_37960</name>
</gene>
<dbReference type="InterPro" id="IPR052901">
    <property type="entry name" value="Bact_TGase-like"/>
</dbReference>
<dbReference type="PANTHER" id="PTHR42736">
    <property type="entry name" value="PROTEIN-GLUTAMINE GAMMA-GLUTAMYLTRANSFERASE"/>
    <property type="match status" value="1"/>
</dbReference>
<feature type="transmembrane region" description="Helical" evidence="2">
    <location>
        <begin position="124"/>
        <end position="145"/>
    </location>
</feature>
<dbReference type="Proteomes" id="UP001500621">
    <property type="component" value="Unassembled WGS sequence"/>
</dbReference>
<dbReference type="InterPro" id="IPR002931">
    <property type="entry name" value="Transglutaminase-like"/>
</dbReference>
<feature type="transmembrane region" description="Helical" evidence="2">
    <location>
        <begin position="595"/>
        <end position="616"/>
    </location>
</feature>
<comment type="caution">
    <text evidence="4">The sequence shown here is derived from an EMBL/GenBank/DDBJ whole genome shotgun (WGS) entry which is preliminary data.</text>
</comment>
<dbReference type="InterPro" id="IPR021878">
    <property type="entry name" value="TgpA_N"/>
</dbReference>
<feature type="transmembrane region" description="Helical" evidence="2">
    <location>
        <begin position="29"/>
        <end position="50"/>
    </location>
</feature>
<accession>A0ABP8WW22</accession>
<evidence type="ECO:0000256" key="2">
    <source>
        <dbReference type="SAM" id="Phobius"/>
    </source>
</evidence>
<feature type="transmembrane region" description="Helical" evidence="2">
    <location>
        <begin position="209"/>
        <end position="230"/>
    </location>
</feature>
<feature type="transmembrane region" description="Helical" evidence="2">
    <location>
        <begin position="56"/>
        <end position="74"/>
    </location>
</feature>
<feature type="region of interest" description="Disordered" evidence="1">
    <location>
        <begin position="1"/>
        <end position="22"/>
    </location>
</feature>
<dbReference type="RefSeq" id="WP_345269332.1">
    <property type="nucleotide sequence ID" value="NZ_BAABIM010000004.1"/>
</dbReference>
<dbReference type="Gene3D" id="3.10.620.30">
    <property type="match status" value="1"/>
</dbReference>
<feature type="transmembrane region" description="Helical" evidence="2">
    <location>
        <begin position="81"/>
        <end position="104"/>
    </location>
</feature>
<evidence type="ECO:0000256" key="1">
    <source>
        <dbReference type="SAM" id="MobiDB-lite"/>
    </source>
</evidence>
<name>A0ABP8WW22_9ACTN</name>
<keyword evidence="5" id="KW-1185">Reference proteome</keyword>
<feature type="compositionally biased region" description="Pro residues" evidence="1">
    <location>
        <begin position="548"/>
        <end position="561"/>
    </location>
</feature>
<dbReference type="EMBL" id="BAABIM010000004">
    <property type="protein sequence ID" value="GAA4695970.1"/>
    <property type="molecule type" value="Genomic_DNA"/>
</dbReference>
<feature type="transmembrane region" description="Helical" evidence="2">
    <location>
        <begin position="179"/>
        <end position="197"/>
    </location>
</feature>
<keyword evidence="2" id="KW-0472">Membrane</keyword>
<organism evidence="4 5">
    <name type="scientific">Nocardioides nanhaiensis</name>
    <dbReference type="NCBI Taxonomy" id="1476871"/>
    <lineage>
        <taxon>Bacteria</taxon>
        <taxon>Bacillati</taxon>
        <taxon>Actinomycetota</taxon>
        <taxon>Actinomycetes</taxon>
        <taxon>Propionibacteriales</taxon>
        <taxon>Nocardioidaceae</taxon>
        <taxon>Nocardioides</taxon>
    </lineage>
</organism>
<feature type="region of interest" description="Disordered" evidence="1">
    <location>
        <begin position="527"/>
        <end position="585"/>
    </location>
</feature>
<dbReference type="InterPro" id="IPR038765">
    <property type="entry name" value="Papain-like_cys_pep_sf"/>
</dbReference>
<dbReference type="PANTHER" id="PTHR42736:SF1">
    <property type="entry name" value="PROTEIN-GLUTAMINE GAMMA-GLUTAMYLTRANSFERASE"/>
    <property type="match status" value="1"/>
</dbReference>
<keyword evidence="2" id="KW-0812">Transmembrane</keyword>
<proteinExistence type="predicted"/>
<reference evidence="5" key="1">
    <citation type="journal article" date="2019" name="Int. J. Syst. Evol. Microbiol.">
        <title>The Global Catalogue of Microorganisms (GCM) 10K type strain sequencing project: providing services to taxonomists for standard genome sequencing and annotation.</title>
        <authorList>
            <consortium name="The Broad Institute Genomics Platform"/>
            <consortium name="The Broad Institute Genome Sequencing Center for Infectious Disease"/>
            <person name="Wu L."/>
            <person name="Ma J."/>
        </authorList>
    </citation>
    <scope>NUCLEOTIDE SEQUENCE [LARGE SCALE GENOMIC DNA]</scope>
    <source>
        <strain evidence="5">JCM 18127</strain>
    </source>
</reference>
<dbReference type="SUPFAM" id="SSF54001">
    <property type="entry name" value="Cysteine proteinases"/>
    <property type="match status" value="1"/>
</dbReference>
<keyword evidence="2" id="KW-1133">Transmembrane helix</keyword>